<organism evidence="2 3">
    <name type="scientific">Glycocaulis abyssi</name>
    <dbReference type="NCBI Taxonomy" id="1433403"/>
    <lineage>
        <taxon>Bacteria</taxon>
        <taxon>Pseudomonadati</taxon>
        <taxon>Pseudomonadota</taxon>
        <taxon>Alphaproteobacteria</taxon>
        <taxon>Maricaulales</taxon>
        <taxon>Maricaulaceae</taxon>
        <taxon>Glycocaulis</taxon>
    </lineage>
</organism>
<evidence type="ECO:0000256" key="1">
    <source>
        <dbReference type="SAM" id="Phobius"/>
    </source>
</evidence>
<reference evidence="3" key="1">
    <citation type="journal article" date="2019" name="Int. J. Syst. Evol. Microbiol.">
        <title>The Global Catalogue of Microorganisms (GCM) 10K type strain sequencing project: providing services to taxonomists for standard genome sequencing and annotation.</title>
        <authorList>
            <consortium name="The Broad Institute Genomics Platform"/>
            <consortium name="The Broad Institute Genome Sequencing Center for Infectious Disease"/>
            <person name="Wu L."/>
            <person name="Ma J."/>
        </authorList>
    </citation>
    <scope>NUCLEOTIDE SEQUENCE [LARGE SCALE GENOMIC DNA]</scope>
    <source>
        <strain evidence="3">CCUG 62981</strain>
    </source>
</reference>
<protein>
    <submittedName>
        <fullName evidence="2">Uncharacterized protein</fullName>
    </submittedName>
</protein>
<accession>A0ABV9NAR4</accession>
<sequence>MHPAITGISIVLAFAGLLSWGFAAWRTFDGVPFENNLPLMIGGLVCFTMIAVFTAVGSKKKG</sequence>
<keyword evidence="1" id="KW-0812">Transmembrane</keyword>
<name>A0ABV9NAR4_9PROT</name>
<evidence type="ECO:0000313" key="3">
    <source>
        <dbReference type="Proteomes" id="UP001596024"/>
    </source>
</evidence>
<keyword evidence="1" id="KW-0472">Membrane</keyword>
<dbReference type="RefSeq" id="WP_371394159.1">
    <property type="nucleotide sequence ID" value="NZ_CP163421.1"/>
</dbReference>
<dbReference type="Proteomes" id="UP001596024">
    <property type="component" value="Unassembled WGS sequence"/>
</dbReference>
<keyword evidence="1" id="KW-1133">Transmembrane helix</keyword>
<feature type="transmembrane region" description="Helical" evidence="1">
    <location>
        <begin position="39"/>
        <end position="57"/>
    </location>
</feature>
<comment type="caution">
    <text evidence="2">The sequence shown here is derived from an EMBL/GenBank/DDBJ whole genome shotgun (WGS) entry which is preliminary data.</text>
</comment>
<keyword evidence="3" id="KW-1185">Reference proteome</keyword>
<proteinExistence type="predicted"/>
<dbReference type="EMBL" id="JBHSGQ010000002">
    <property type="protein sequence ID" value="MFC4724945.1"/>
    <property type="molecule type" value="Genomic_DNA"/>
</dbReference>
<gene>
    <name evidence="2" type="ORF">ACFPB0_06540</name>
</gene>
<evidence type="ECO:0000313" key="2">
    <source>
        <dbReference type="EMBL" id="MFC4724945.1"/>
    </source>
</evidence>